<reference evidence="2 3" key="2">
    <citation type="journal article" date="2013" name="Genome Announc.">
        <title>Genome Sequence of Growth-Improving Paenibacillus mucilaginosus Strain KNP414.</title>
        <authorList>
            <person name="Lu J.J."/>
            <person name="Wang J.F."/>
            <person name="Hu X.F."/>
        </authorList>
    </citation>
    <scope>NUCLEOTIDE SEQUENCE [LARGE SCALE GENOMIC DNA]</scope>
    <source>
        <strain evidence="2 3">KNP414</strain>
    </source>
</reference>
<dbReference type="SUPFAM" id="SSF54909">
    <property type="entry name" value="Dimeric alpha+beta barrel"/>
    <property type="match status" value="1"/>
</dbReference>
<organism evidence="2 3">
    <name type="scientific">Paenibacillus mucilaginosus (strain KNP414)</name>
    <dbReference type="NCBI Taxonomy" id="1036673"/>
    <lineage>
        <taxon>Bacteria</taxon>
        <taxon>Bacillati</taxon>
        <taxon>Bacillota</taxon>
        <taxon>Bacilli</taxon>
        <taxon>Bacillales</taxon>
        <taxon>Paenibacillaceae</taxon>
        <taxon>Paenibacillus</taxon>
    </lineage>
</organism>
<evidence type="ECO:0000313" key="3">
    <source>
        <dbReference type="Proteomes" id="UP000006620"/>
    </source>
</evidence>
<dbReference type="Pfam" id="PF07045">
    <property type="entry name" value="DUF1330"/>
    <property type="match status" value="1"/>
</dbReference>
<dbReference type="HOGENOM" id="CLU_145407_4_3_9"/>
<dbReference type="PANTHER" id="PTHR41521">
    <property type="match status" value="1"/>
</dbReference>
<sequence length="98" mass="11035">MSAYVVVDIEVHNEEVFQNYVSRVEALLKEEVPGFRNLSAERSPKGLEGPWQPSMIVIHEFPDMETASRFYYSDAYAPLIELRQSASSASVVLVAGRE</sequence>
<name>F8FJW6_PAEMK</name>
<accession>F8FJW6</accession>
<dbReference type="Proteomes" id="UP000006620">
    <property type="component" value="Chromosome"/>
</dbReference>
<dbReference type="PATRIC" id="fig|1036673.3.peg.4538"/>
<dbReference type="PANTHER" id="PTHR41521:SF4">
    <property type="entry name" value="BLR0684 PROTEIN"/>
    <property type="match status" value="1"/>
</dbReference>
<dbReference type="Gene3D" id="3.30.70.100">
    <property type="match status" value="1"/>
</dbReference>
<dbReference type="EMBL" id="CP002869">
    <property type="protein sequence ID" value="AEI43447.1"/>
    <property type="molecule type" value="Genomic_DNA"/>
</dbReference>
<evidence type="ECO:0000313" key="2">
    <source>
        <dbReference type="EMBL" id="AEI43447.1"/>
    </source>
</evidence>
<dbReference type="InterPro" id="IPR010753">
    <property type="entry name" value="DUF1330"/>
</dbReference>
<protein>
    <recommendedName>
        <fullName evidence="1">DUF1330 domain-containing protein</fullName>
    </recommendedName>
</protein>
<proteinExistence type="predicted"/>
<feature type="domain" description="DUF1330" evidence="1">
    <location>
        <begin position="2"/>
        <end position="96"/>
    </location>
</feature>
<dbReference type="InterPro" id="IPR011008">
    <property type="entry name" value="Dimeric_a/b-barrel"/>
</dbReference>
<dbReference type="RefSeq" id="WP_013918600.1">
    <property type="nucleotide sequence ID" value="NC_015690.1"/>
</dbReference>
<reference evidence="3" key="1">
    <citation type="submission" date="2011-06" db="EMBL/GenBank/DDBJ databases">
        <title>Complete genome sequence of Paenibacillus mucilaginosus KNP414.</title>
        <authorList>
            <person name="Wang J."/>
            <person name="Hu S."/>
            <person name="Hu X."/>
            <person name="Zhang B."/>
            <person name="Dong D."/>
            <person name="Zhang S."/>
            <person name="Zhao K."/>
            <person name="Wu D."/>
        </authorList>
    </citation>
    <scope>NUCLEOTIDE SEQUENCE [LARGE SCALE GENOMIC DNA]</scope>
    <source>
        <strain evidence="3">KNP414</strain>
    </source>
</reference>
<gene>
    <name evidence="2" type="ordered locus">KNP414_04922</name>
</gene>
<dbReference type="KEGG" id="pms:KNP414_04922"/>
<dbReference type="AlphaFoldDB" id="F8FJW6"/>
<evidence type="ECO:0000259" key="1">
    <source>
        <dbReference type="Pfam" id="PF07045"/>
    </source>
</evidence>